<organism evidence="1 2">
    <name type="scientific">Tardiphaga alba</name>
    <dbReference type="NCBI Taxonomy" id="340268"/>
    <lineage>
        <taxon>Bacteria</taxon>
        <taxon>Pseudomonadati</taxon>
        <taxon>Pseudomonadota</taxon>
        <taxon>Alphaproteobacteria</taxon>
        <taxon>Hyphomicrobiales</taxon>
        <taxon>Nitrobacteraceae</taxon>
        <taxon>Tardiphaga</taxon>
    </lineage>
</organism>
<dbReference type="Proteomes" id="UP000682843">
    <property type="component" value="Chromosome"/>
</dbReference>
<evidence type="ECO:0008006" key="3">
    <source>
        <dbReference type="Google" id="ProtNLM"/>
    </source>
</evidence>
<dbReference type="EMBL" id="CP036498">
    <property type="protein sequence ID" value="QUS40536.1"/>
    <property type="molecule type" value="Genomic_DNA"/>
</dbReference>
<reference evidence="1 2" key="1">
    <citation type="submission" date="2019-02" db="EMBL/GenBank/DDBJ databases">
        <title>Emended description of the genus Rhodopseudomonas and description of Rhodopseudomonas albus sp. nov., a non-phototrophic, heavy-metal-tolerant bacterium isolated from garden soil.</title>
        <authorList>
            <person name="Bao Z."/>
            <person name="Cao W.W."/>
            <person name="Sato Y."/>
            <person name="Nishizawa T."/>
            <person name="Zhao J."/>
            <person name="Guo Y."/>
            <person name="Ohta H."/>
        </authorList>
    </citation>
    <scope>NUCLEOTIDE SEQUENCE [LARGE SCALE GENOMIC DNA]</scope>
    <source>
        <strain evidence="1 2">SK50-23</strain>
    </source>
</reference>
<dbReference type="RefSeq" id="WP_211909118.1">
    <property type="nucleotide sequence ID" value="NZ_CP036498.1"/>
</dbReference>
<protein>
    <recommendedName>
        <fullName evidence="3">Filamentous hemagglutinin family protein</fullName>
    </recommendedName>
</protein>
<name>A0ABX8AB64_9BRAD</name>
<sequence>MQALIESAGTLTIARTPGTDPAVPYSVFGSLRLEAPVVNQGGVVRAPLGLISVGRDISISNNVVIVSPSQTNLLAGSVTSVSAAGLVLPYGGTIDGLTYKFNGTDITPDDALGTDNSGAATRGISLRGIAIDVAQGAVIDLSGGGTLVGAGFFSGRGGSVDILTTALANANPAFGYSSAGNKVYAIVPGFTGPAPLADKSAAGTPVIGQQVTVPAGVPGLPAGTYTLLPSNYALLPGAFRVEIGQGVTMGRAPVATEIGTYVATGHLGIANTDVRSALPNHLLITPGDKVRTHSAYNAMDYNSFVLADAIRRGFSRGMITSDAKMLELFLSTGAGMGSTPALAFDGKVLFAPEAGSEGYAGTLTVRGTIQSDIEILAAGQAPVKGANGIAIYADQLNAFGAARMSIGGGMSLGSQGSNIVRFGAHQANSITVRSGVVLSAAEIFLVATQGPSKSGTGTITIEQGATITTIGRGPVPFDSSDGFVYIPSTQAVFVVSNGWVNLLAPDSPSTLTSGPVAIDVGGCVAGSICRGETALYSEGTIGAATTAAFTLRDNLRYGTRNLVLGVSAVNLGTAEALAQAGAAGQLPPGMALNQTVLANLLRGNTSVGAPALETLVLNARESVNIYGSVNLDTLDPATGKSSLGRLVFGAPAIYGYGAAGDKATITTGEFIWSGAIGNGGASSNNGAYIPGSESSQLPGAPVLTRLGSGTFDVVAERILLGYAPNSRPNTLVSADRLALGFSGVNFTASERVSSSGKGSLSVYHTQGAYQPGTGYAFSGGDLTIRTAMVTGEAGSTNTIRAGGNVLITGNGGSATATSDVLGAELKISGQTITLDTAVVMPSGRLTLDAVNDLVLTDNARIDMAGREITMFDVKKYSWGGDIVLSSANGDIAMGAGASIDLSARYNRAGTLQVTALGDAAGHVDLAGSIRGGTTGVHDAGGTYVPYDAAEITVRAQALADFAGLNTRLNAGQVFGARRFQIKQGSLTIGDEVKARQVEIVLDDGDLTVNGRIDAAGFSVGHIRLAAKGDLTINGTLDAHGTGLRVDSYSKIIDSPNRAIIDLTTREGRLTLATGARIDLRHGTEAAGNDGRARGTLTLNAPRVGSNDVAVDVNGSPVISGAKSIAVNAFRSYDDAPLATVPDVNGGRPQLITQAYLDVIDGHSSAFIDAALLNATLNARLAGLGSYHLRPGVEIVGKVSADNPNGDLTVSGDIDLSHYRYGPNANRIDADKRGFGEPGALVFRAAGNLNIHGSINDGFAPPPVSPDDEKGWQLIEGRDTMGNGLTPFGGDIVVPIDGVKLEAGTIFPIGAVLNYDIPVQGVTLPVGTTLPAQVTLTGSLALPAGTVLGAEVIAADGTVYAAGTVLPSAMTLTAGSKLGAGFALRSTAAVAAFIWPKGVKIPALLTTSTQITLAQGSLIPSMTSVKLLGGQPVDLRPGGSGRNWALSPMLGAGSTSWDLTLTAGADLGSADPRTRNAKGKGDIVLADTHHGIHSTSKTTTTTVFIGEMVITAVGLENWGLGPEYLGKPVTDLIDLYQLNMTQDEFCALDPLSCGAAPRILTMTGSMDGWGDASYAGRPVADLLVWYPGMTEAQFCSLGANYCEGGGREETTTTTTYTYKFGTPGYSVIRTGTGDLAVVAGRDVSMMSMFGVYTAGTNSLLPGGEAANAPYNLARGKAGEHILAPLKSELTDKYDPALSVYRAWYPDQGGNVLVDAGRDVKGDTWGAAAWAGSLLPESTSVQPAAVTGSASVSNWLWRQGSGGTAGVGDIATSWWINFGTYFTVFDASDKTPRLAGFTGIGALGGGDVTVRAGRDAGVIDTRGDTAWRSNGDHAPRSQALNLAIGSTGRVVNGELVLTGGGDLTLRTGGMINPNVAATANVNDGTMQGGEKQLLDLNGTFTNLRGALNIDTAGIGGVDQWSMQNSYGLGQARMQACGPPIPSSPPAAL</sequence>
<evidence type="ECO:0000313" key="1">
    <source>
        <dbReference type="EMBL" id="QUS40536.1"/>
    </source>
</evidence>
<evidence type="ECO:0000313" key="2">
    <source>
        <dbReference type="Proteomes" id="UP000682843"/>
    </source>
</evidence>
<accession>A0ABX8AB64</accession>
<gene>
    <name evidence="1" type="ORF">RPMA_18125</name>
</gene>
<proteinExistence type="predicted"/>
<keyword evidence="2" id="KW-1185">Reference proteome</keyword>